<dbReference type="EMBL" id="CAKOGL010000026">
    <property type="protein sequence ID" value="CAH2103923.1"/>
    <property type="molecule type" value="Genomic_DNA"/>
</dbReference>
<dbReference type="AlphaFoldDB" id="A0AAU9V154"/>
<sequence length="75" mass="8712">MATMMLSTERYVGDVNPLFLTPRSSQYGRHCARPSNTIDLVRVSILEHVYQFNNMCHTLASRKPYIRQPIKEVKT</sequence>
<comment type="caution">
    <text evidence="1">The sequence shown here is derived from an EMBL/GenBank/DDBJ whole genome shotgun (WGS) entry which is preliminary data.</text>
</comment>
<accession>A0AAU9V154</accession>
<dbReference type="Proteomes" id="UP001153954">
    <property type="component" value="Unassembled WGS sequence"/>
</dbReference>
<evidence type="ECO:0000313" key="1">
    <source>
        <dbReference type="EMBL" id="CAH2103923.1"/>
    </source>
</evidence>
<keyword evidence="2" id="KW-1185">Reference proteome</keyword>
<organism evidence="1 2">
    <name type="scientific">Euphydryas editha</name>
    <name type="common">Edith's checkerspot</name>
    <dbReference type="NCBI Taxonomy" id="104508"/>
    <lineage>
        <taxon>Eukaryota</taxon>
        <taxon>Metazoa</taxon>
        <taxon>Ecdysozoa</taxon>
        <taxon>Arthropoda</taxon>
        <taxon>Hexapoda</taxon>
        <taxon>Insecta</taxon>
        <taxon>Pterygota</taxon>
        <taxon>Neoptera</taxon>
        <taxon>Endopterygota</taxon>
        <taxon>Lepidoptera</taxon>
        <taxon>Glossata</taxon>
        <taxon>Ditrysia</taxon>
        <taxon>Papilionoidea</taxon>
        <taxon>Nymphalidae</taxon>
        <taxon>Nymphalinae</taxon>
        <taxon>Euphydryas</taxon>
    </lineage>
</organism>
<reference evidence="1" key="1">
    <citation type="submission" date="2022-03" db="EMBL/GenBank/DDBJ databases">
        <authorList>
            <person name="Tunstrom K."/>
        </authorList>
    </citation>
    <scope>NUCLEOTIDE SEQUENCE</scope>
</reference>
<name>A0AAU9V154_EUPED</name>
<protein>
    <submittedName>
        <fullName evidence="1">Uncharacterized protein</fullName>
    </submittedName>
</protein>
<proteinExistence type="predicted"/>
<gene>
    <name evidence="1" type="ORF">EEDITHA_LOCUS18373</name>
</gene>
<evidence type="ECO:0000313" key="2">
    <source>
        <dbReference type="Proteomes" id="UP001153954"/>
    </source>
</evidence>